<evidence type="ECO:0000313" key="2">
    <source>
        <dbReference type="EMBL" id="KAK4199631.1"/>
    </source>
</evidence>
<dbReference type="PANTHER" id="PTHR37542">
    <property type="entry name" value="HELO DOMAIN-CONTAINING PROTEIN-RELATED"/>
    <property type="match status" value="1"/>
</dbReference>
<dbReference type="InterPro" id="IPR056002">
    <property type="entry name" value="DUF7580"/>
</dbReference>
<dbReference type="AlphaFoldDB" id="A0AAN6XG62"/>
<accession>A0AAN6XG62</accession>
<gene>
    <name evidence="2" type="ORF">QBC40DRAFT_340368</name>
</gene>
<dbReference type="Proteomes" id="UP001303160">
    <property type="component" value="Unassembled WGS sequence"/>
</dbReference>
<proteinExistence type="predicted"/>
<evidence type="ECO:0000259" key="1">
    <source>
        <dbReference type="Pfam" id="PF24476"/>
    </source>
</evidence>
<name>A0AAN6XG62_9PEZI</name>
<feature type="domain" description="DUF7580" evidence="1">
    <location>
        <begin position="323"/>
        <end position="525"/>
    </location>
</feature>
<dbReference type="SUPFAM" id="SSF56112">
    <property type="entry name" value="Protein kinase-like (PK-like)"/>
    <property type="match status" value="1"/>
</dbReference>
<organism evidence="2 3">
    <name type="scientific">Triangularia verruculosa</name>
    <dbReference type="NCBI Taxonomy" id="2587418"/>
    <lineage>
        <taxon>Eukaryota</taxon>
        <taxon>Fungi</taxon>
        <taxon>Dikarya</taxon>
        <taxon>Ascomycota</taxon>
        <taxon>Pezizomycotina</taxon>
        <taxon>Sordariomycetes</taxon>
        <taxon>Sordariomycetidae</taxon>
        <taxon>Sordariales</taxon>
        <taxon>Podosporaceae</taxon>
        <taxon>Triangularia</taxon>
    </lineage>
</organism>
<protein>
    <recommendedName>
        <fullName evidence="1">DUF7580 domain-containing protein</fullName>
    </recommendedName>
</protein>
<sequence length="531" mass="61025">MDPLSITAATVAFLTSLWKIGVKTADLISTYRDFDDDSKALERRIRKENDLTRALHMLLFEPSRIYGGNCIFDQFDVDIQDQIRVSLEQAMDTLNQAHQLLERRQRVSVEDRATDSKFPLLPTISPQATLSLSRLKWSLRDKKRLERIILDFSEHNSAIHVQIKVWCLSMSAGVNLHHLKHLEEDENSRLLGFHVDASLLRANVELDRPHMDLEVHGPDVTPLVSNCTPFGDKFAVCTQQGRPTLLEYRAYAPDIRVPVEPDNRTRQLVNSLANLLHQPTEVTFRTPHCNGWITQMQYNRVAFMFSIPEGVEPTPFTLLQLLSSKDLPSPSLSDRLQLALSLARCISQLQLVKWVHESFRSENIMFFPRHSIQDETHSPEDRIALSQPWVFGFEFSRPDPFFSDGRPDMCLSRDIYRHPERQQNPTHQFSKIHDIYALGVVLLEIGLWQPALSLEKSGFSRVKDPRAIQKYLVKQAERRLASRAGERYKDVVLKCLQGDFGVTHDTRDDTKLQQAFRSQVVDVLQRSASNI</sequence>
<keyword evidence="3" id="KW-1185">Reference proteome</keyword>
<dbReference type="Pfam" id="PF24476">
    <property type="entry name" value="DUF7580"/>
    <property type="match status" value="1"/>
</dbReference>
<reference evidence="2" key="2">
    <citation type="submission" date="2023-05" db="EMBL/GenBank/DDBJ databases">
        <authorList>
            <consortium name="Lawrence Berkeley National Laboratory"/>
            <person name="Steindorff A."/>
            <person name="Hensen N."/>
            <person name="Bonometti L."/>
            <person name="Westerberg I."/>
            <person name="Brannstrom I.O."/>
            <person name="Guillou S."/>
            <person name="Cros-Aarteil S."/>
            <person name="Calhoun S."/>
            <person name="Haridas S."/>
            <person name="Kuo A."/>
            <person name="Mondo S."/>
            <person name="Pangilinan J."/>
            <person name="Riley R."/>
            <person name="Labutti K."/>
            <person name="Andreopoulos B."/>
            <person name="Lipzen A."/>
            <person name="Chen C."/>
            <person name="Yanf M."/>
            <person name="Daum C."/>
            <person name="Ng V."/>
            <person name="Clum A."/>
            <person name="Ohm R."/>
            <person name="Martin F."/>
            <person name="Silar P."/>
            <person name="Natvig D."/>
            <person name="Lalanne C."/>
            <person name="Gautier V."/>
            <person name="Ament-Velasquez S.L."/>
            <person name="Kruys A."/>
            <person name="Hutchinson M.I."/>
            <person name="Powell A.J."/>
            <person name="Barry K."/>
            <person name="Miller A.N."/>
            <person name="Grigoriev I.V."/>
            <person name="Debuchy R."/>
            <person name="Gladieux P."/>
            <person name="Thoren M.H."/>
            <person name="Johannesson H."/>
        </authorList>
    </citation>
    <scope>NUCLEOTIDE SEQUENCE</scope>
    <source>
        <strain evidence="2">CBS 315.58</strain>
    </source>
</reference>
<dbReference type="EMBL" id="MU863929">
    <property type="protein sequence ID" value="KAK4199631.1"/>
    <property type="molecule type" value="Genomic_DNA"/>
</dbReference>
<comment type="caution">
    <text evidence="2">The sequence shown here is derived from an EMBL/GenBank/DDBJ whole genome shotgun (WGS) entry which is preliminary data.</text>
</comment>
<dbReference type="PANTHER" id="PTHR37542:SF3">
    <property type="entry name" value="PRION-INHIBITION AND PROPAGATION HELO DOMAIN-CONTAINING PROTEIN"/>
    <property type="match status" value="1"/>
</dbReference>
<dbReference type="InterPro" id="IPR011009">
    <property type="entry name" value="Kinase-like_dom_sf"/>
</dbReference>
<reference evidence="2" key="1">
    <citation type="journal article" date="2023" name="Mol. Phylogenet. Evol.">
        <title>Genome-scale phylogeny and comparative genomics of the fungal order Sordariales.</title>
        <authorList>
            <person name="Hensen N."/>
            <person name="Bonometti L."/>
            <person name="Westerberg I."/>
            <person name="Brannstrom I.O."/>
            <person name="Guillou S."/>
            <person name="Cros-Aarteil S."/>
            <person name="Calhoun S."/>
            <person name="Haridas S."/>
            <person name="Kuo A."/>
            <person name="Mondo S."/>
            <person name="Pangilinan J."/>
            <person name="Riley R."/>
            <person name="LaButti K."/>
            <person name="Andreopoulos B."/>
            <person name="Lipzen A."/>
            <person name="Chen C."/>
            <person name="Yan M."/>
            <person name="Daum C."/>
            <person name="Ng V."/>
            <person name="Clum A."/>
            <person name="Steindorff A."/>
            <person name="Ohm R.A."/>
            <person name="Martin F."/>
            <person name="Silar P."/>
            <person name="Natvig D.O."/>
            <person name="Lalanne C."/>
            <person name="Gautier V."/>
            <person name="Ament-Velasquez S.L."/>
            <person name="Kruys A."/>
            <person name="Hutchinson M.I."/>
            <person name="Powell A.J."/>
            <person name="Barry K."/>
            <person name="Miller A.N."/>
            <person name="Grigoriev I.V."/>
            <person name="Debuchy R."/>
            <person name="Gladieux P."/>
            <person name="Hiltunen Thoren M."/>
            <person name="Johannesson H."/>
        </authorList>
    </citation>
    <scope>NUCLEOTIDE SEQUENCE</scope>
    <source>
        <strain evidence="2">CBS 315.58</strain>
    </source>
</reference>
<evidence type="ECO:0000313" key="3">
    <source>
        <dbReference type="Proteomes" id="UP001303160"/>
    </source>
</evidence>
<dbReference type="Gene3D" id="1.10.510.10">
    <property type="entry name" value="Transferase(Phosphotransferase) domain 1"/>
    <property type="match status" value="1"/>
</dbReference>